<name>A0A061ITM8_TRYRA</name>
<evidence type="ECO:0000256" key="1">
    <source>
        <dbReference type="ARBA" id="ARBA00001249"/>
    </source>
</evidence>
<keyword evidence="10 16" id="KW-0482">Metalloprotease</keyword>
<feature type="binding site" evidence="16">
    <location>
        <position position="183"/>
    </location>
    <ligand>
        <name>Zn(2+)</name>
        <dbReference type="ChEBI" id="CHEBI:29105"/>
        <note>catalytic</note>
    </ligand>
</feature>
<dbReference type="InterPro" id="IPR001577">
    <property type="entry name" value="Peptidase_M8"/>
</dbReference>
<evidence type="ECO:0000256" key="3">
    <source>
        <dbReference type="ARBA" id="ARBA00005860"/>
    </source>
</evidence>
<keyword evidence="7 17" id="KW-0378">Hydrolase</keyword>
<evidence type="ECO:0000256" key="15">
    <source>
        <dbReference type="PIRSR" id="PIRSR601577-1"/>
    </source>
</evidence>
<dbReference type="GO" id="GO:0016020">
    <property type="term" value="C:membrane"/>
    <property type="evidence" value="ECO:0007669"/>
    <property type="project" value="UniProtKB-SubCell"/>
</dbReference>
<evidence type="ECO:0000256" key="10">
    <source>
        <dbReference type="ARBA" id="ARBA00023049"/>
    </source>
</evidence>
<dbReference type="PRINTS" id="PR00782">
    <property type="entry name" value="LSHMANOLYSIN"/>
</dbReference>
<evidence type="ECO:0000256" key="4">
    <source>
        <dbReference type="ARBA" id="ARBA00022670"/>
    </source>
</evidence>
<evidence type="ECO:0000256" key="6">
    <source>
        <dbReference type="ARBA" id="ARBA00022729"/>
    </source>
</evidence>
<evidence type="ECO:0000313" key="20">
    <source>
        <dbReference type="Proteomes" id="UP000031737"/>
    </source>
</evidence>
<dbReference type="FunFam" id="3.90.132.10:FF:000001">
    <property type="entry name" value="leishmanolysin-like peptidase isoform X2"/>
    <property type="match status" value="1"/>
</dbReference>
<dbReference type="EC" id="3.4.24.-" evidence="17"/>
<dbReference type="GO" id="GO:0005737">
    <property type="term" value="C:cytoplasm"/>
    <property type="evidence" value="ECO:0007669"/>
    <property type="project" value="TreeGrafter"/>
</dbReference>
<keyword evidence="13" id="KW-1015">Disulfide bond</keyword>
<organism evidence="19 20">
    <name type="scientific">Trypanosoma rangeli SC58</name>
    <dbReference type="NCBI Taxonomy" id="429131"/>
    <lineage>
        <taxon>Eukaryota</taxon>
        <taxon>Discoba</taxon>
        <taxon>Euglenozoa</taxon>
        <taxon>Kinetoplastea</taxon>
        <taxon>Metakinetoplastina</taxon>
        <taxon>Trypanosomatida</taxon>
        <taxon>Trypanosomatidae</taxon>
        <taxon>Trypanosoma</taxon>
        <taxon>Herpetosoma</taxon>
    </lineage>
</organism>
<dbReference type="VEuPathDB" id="TriTrypDB:TRSC58_07004"/>
<dbReference type="Pfam" id="PF01457">
    <property type="entry name" value="Peptidase_M8"/>
    <property type="match status" value="1"/>
</dbReference>
<evidence type="ECO:0000256" key="13">
    <source>
        <dbReference type="ARBA" id="ARBA00023157"/>
    </source>
</evidence>
<dbReference type="PANTHER" id="PTHR10942">
    <property type="entry name" value="LEISHMANOLYSIN-LIKE PEPTIDASE"/>
    <property type="match status" value="1"/>
</dbReference>
<sequence>MCRAEDRARCRRTPSPHKTRRVSGPRSASRCLRRTWTTRRSTAPQWGRCTGSRMAARRNAKKDDLLTEAKKDIVLRQLLPAAIKLHAERLSVRPVRGPIRMPYDGLQVCNTFTIPPWHHTIGVSGADLILYVNALPTDGALAWADMCVTLEDGRPFAGAVNIDPNGMTATNRFVAYAAHEIGHVLGFSFDGLSRFNMFSKVSNVRGKKEVWVISSPRVKALARQYHNCPTLEGMELEDEGGEGVHWHHWKGRNAMGELMAPGVAYTYYSAFTLAAFEDMGVYRANYSMAEPLRWGNNSGCGLMENKCFVNGHTDYPELFCTQPSNKERLLCTYDRLSLGKCVLRNHGEPFHRSFSTLMIH</sequence>
<reference evidence="19 20" key="1">
    <citation type="submission" date="2013-07" db="EMBL/GenBank/DDBJ databases">
        <authorList>
            <person name="Stoco P.H."/>
            <person name="Wagner G."/>
            <person name="Gerber A."/>
            <person name="Zaha A."/>
            <person name="Thompson C."/>
            <person name="Bartholomeu D.C."/>
            <person name="Luckemeyer D.D."/>
            <person name="Bahia D."/>
            <person name="Loreto E."/>
            <person name="Prestes E.B."/>
            <person name="Lima F.M."/>
            <person name="Rodrigues-Luiz G."/>
            <person name="Vallejo G.A."/>
            <person name="Filho J.F."/>
            <person name="Monteiro K.M."/>
            <person name="Tyler K.M."/>
            <person name="de Almeida L.G."/>
            <person name="Ortiz M.F."/>
            <person name="Siervo M.A."/>
            <person name="de Moraes M.H."/>
            <person name="Cunha O.L."/>
            <person name="Mendonca-Neto R."/>
            <person name="Silva R."/>
            <person name="Teixeira S.M."/>
            <person name="Murta S.M."/>
            <person name="Sincero T.C."/>
            <person name="Mendes T.A."/>
            <person name="Urmenyi T.P."/>
            <person name="Silva V.G."/>
            <person name="da Rocha W.D."/>
            <person name="Andersson B."/>
            <person name="Romanha A.J."/>
            <person name="Steindel M."/>
            <person name="de Vasconcelos A.T."/>
            <person name="Grisard E.C."/>
        </authorList>
    </citation>
    <scope>NUCLEOTIDE SEQUENCE [LARGE SCALE GENOMIC DNA]</scope>
    <source>
        <strain evidence="19 20">SC58</strain>
    </source>
</reference>
<dbReference type="GO" id="GO:0007155">
    <property type="term" value="P:cell adhesion"/>
    <property type="evidence" value="ECO:0007669"/>
    <property type="project" value="UniProtKB-KW"/>
</dbReference>
<dbReference type="SUPFAM" id="SSF55486">
    <property type="entry name" value="Metalloproteases ('zincins'), catalytic domain"/>
    <property type="match status" value="1"/>
</dbReference>
<dbReference type="OrthoDB" id="527990at2759"/>
<dbReference type="GO" id="GO:0004222">
    <property type="term" value="F:metalloendopeptidase activity"/>
    <property type="evidence" value="ECO:0007669"/>
    <property type="project" value="UniProtKB-UniRule"/>
</dbReference>
<dbReference type="Proteomes" id="UP000031737">
    <property type="component" value="Unassembled WGS sequence"/>
</dbReference>
<dbReference type="GO" id="GO:0046872">
    <property type="term" value="F:metal ion binding"/>
    <property type="evidence" value="ECO:0007669"/>
    <property type="project" value="UniProtKB-KW"/>
</dbReference>
<dbReference type="AlphaFoldDB" id="A0A061ITM8"/>
<comment type="catalytic activity">
    <reaction evidence="1">
        <text>Preference for hydrophobic residues at P1 and P1' and basic residues at P2' and P3'. A model nonapeptide is cleaved at -Ala-Tyr-|-Leu-Lys-Lys-.</text>
        <dbReference type="EC" id="3.4.24.36"/>
    </reaction>
</comment>
<comment type="cofactor">
    <cofactor evidence="16 17">
        <name>Zn(2+)</name>
        <dbReference type="ChEBI" id="CHEBI:29105"/>
    </cofactor>
    <text evidence="16 17">Binds 1 zinc ion per subunit.</text>
</comment>
<keyword evidence="6" id="KW-0732">Signal</keyword>
<dbReference type="Gene3D" id="3.90.132.10">
    <property type="entry name" value="Leishmanolysin , domain 2"/>
    <property type="match status" value="1"/>
</dbReference>
<evidence type="ECO:0000313" key="19">
    <source>
        <dbReference type="EMBL" id="ESL05350.1"/>
    </source>
</evidence>
<dbReference type="MEROPS" id="M08.001"/>
<keyword evidence="12" id="KW-0865">Zymogen</keyword>
<keyword evidence="11" id="KW-0472">Membrane</keyword>
<evidence type="ECO:0000256" key="8">
    <source>
        <dbReference type="ARBA" id="ARBA00022833"/>
    </source>
</evidence>
<dbReference type="PANTHER" id="PTHR10942:SF0">
    <property type="entry name" value="LEISHMANOLYSIN-LIKE PEPTIDASE"/>
    <property type="match status" value="1"/>
</dbReference>
<feature type="region of interest" description="Disordered" evidence="18">
    <location>
        <begin position="1"/>
        <end position="29"/>
    </location>
</feature>
<feature type="binding site" evidence="16">
    <location>
        <position position="248"/>
    </location>
    <ligand>
        <name>Zn(2+)</name>
        <dbReference type="ChEBI" id="CHEBI:29105"/>
        <note>catalytic</note>
    </ligand>
</feature>
<evidence type="ECO:0000256" key="18">
    <source>
        <dbReference type="SAM" id="MobiDB-lite"/>
    </source>
</evidence>
<evidence type="ECO:0000256" key="14">
    <source>
        <dbReference type="ARBA" id="ARBA00023180"/>
    </source>
</evidence>
<keyword evidence="20" id="KW-1185">Reference proteome</keyword>
<gene>
    <name evidence="19" type="ORF">TRSC58_07004</name>
</gene>
<keyword evidence="4 17" id="KW-0645">Protease</keyword>
<dbReference type="Gene3D" id="2.10.55.10">
    <property type="entry name" value="Leishmanolysin domain 3"/>
    <property type="match status" value="1"/>
</dbReference>
<evidence type="ECO:0000256" key="16">
    <source>
        <dbReference type="PIRSR" id="PIRSR601577-2"/>
    </source>
</evidence>
<dbReference type="Gene3D" id="3.10.170.20">
    <property type="match status" value="1"/>
</dbReference>
<evidence type="ECO:0000256" key="17">
    <source>
        <dbReference type="RuleBase" id="RU366077"/>
    </source>
</evidence>
<protein>
    <recommendedName>
        <fullName evidence="17">Leishmanolysin-like peptidase</fullName>
        <ecNumber evidence="17">3.4.24.-</ecNumber>
    </recommendedName>
</protein>
<feature type="compositionally biased region" description="Basic residues" evidence="18">
    <location>
        <begin position="9"/>
        <end position="23"/>
    </location>
</feature>
<evidence type="ECO:0000256" key="11">
    <source>
        <dbReference type="ARBA" id="ARBA00023136"/>
    </source>
</evidence>
<keyword evidence="14" id="KW-0325">Glycoprotein</keyword>
<dbReference type="EMBL" id="AUPL01007004">
    <property type="protein sequence ID" value="ESL05350.1"/>
    <property type="molecule type" value="Genomic_DNA"/>
</dbReference>
<comment type="similarity">
    <text evidence="3 17">Belongs to the peptidase M8 family.</text>
</comment>
<dbReference type="GO" id="GO:0006508">
    <property type="term" value="P:proteolysis"/>
    <property type="evidence" value="ECO:0007669"/>
    <property type="project" value="UniProtKB-KW"/>
</dbReference>
<feature type="active site" evidence="15">
    <location>
        <position position="180"/>
    </location>
</feature>
<comment type="subcellular location">
    <subcellularLocation>
        <location evidence="2">Membrane</location>
    </subcellularLocation>
</comment>
<feature type="binding site" evidence="16">
    <location>
        <position position="179"/>
    </location>
    <ligand>
        <name>Zn(2+)</name>
        <dbReference type="ChEBI" id="CHEBI:29105"/>
        <note>catalytic</note>
    </ligand>
</feature>
<evidence type="ECO:0000256" key="5">
    <source>
        <dbReference type="ARBA" id="ARBA00022723"/>
    </source>
</evidence>
<evidence type="ECO:0000256" key="2">
    <source>
        <dbReference type="ARBA" id="ARBA00004370"/>
    </source>
</evidence>
<keyword evidence="8 16" id="KW-0862">Zinc</keyword>
<keyword evidence="9" id="KW-0130">Cell adhesion</keyword>
<comment type="caution">
    <text evidence="19">The sequence shown here is derived from an EMBL/GenBank/DDBJ whole genome shotgun (WGS) entry which is preliminary data.</text>
</comment>
<keyword evidence="5 16" id="KW-0479">Metal-binding</keyword>
<evidence type="ECO:0000256" key="12">
    <source>
        <dbReference type="ARBA" id="ARBA00023145"/>
    </source>
</evidence>
<accession>A0A061ITM8</accession>
<evidence type="ECO:0000256" key="7">
    <source>
        <dbReference type="ARBA" id="ARBA00022801"/>
    </source>
</evidence>
<proteinExistence type="inferred from homology"/>
<evidence type="ECO:0000256" key="9">
    <source>
        <dbReference type="ARBA" id="ARBA00022889"/>
    </source>
</evidence>